<dbReference type="AlphaFoldDB" id="A0A165LWD3"/>
<reference evidence="5 6" key="1">
    <citation type="submission" date="2016-03" db="EMBL/GenBank/DDBJ databases">
        <title>Speciation and ecological success in dimly lit waters: horizontal gene transfer in a green sulfur bacteria bloom unveiled by metagenomic assembly.</title>
        <authorList>
            <person name="Llorens-Mares T."/>
            <person name="Liu Z."/>
            <person name="Allen L.Z."/>
            <person name="Rusch D.B."/>
            <person name="Craig M.T."/>
            <person name="Dupont C.L."/>
            <person name="Bryant D.A."/>
            <person name="Casamayor E.O."/>
        </authorList>
    </citation>
    <scope>NUCLEOTIDE SEQUENCE [LARGE SCALE GENOMIC DNA]</scope>
    <source>
        <strain evidence="5">CIII</strain>
    </source>
</reference>
<dbReference type="SUPFAM" id="SSF53659">
    <property type="entry name" value="Isocitrate/Isopropylmalate dehydrogenase-like"/>
    <property type="match status" value="1"/>
</dbReference>
<organism evidence="5 6">
    <name type="scientific">Pelodictyon luteolum</name>
    <dbReference type="NCBI Taxonomy" id="1100"/>
    <lineage>
        <taxon>Bacteria</taxon>
        <taxon>Pseudomonadati</taxon>
        <taxon>Chlorobiota</taxon>
        <taxon>Chlorobiia</taxon>
        <taxon>Chlorobiales</taxon>
        <taxon>Chlorobiaceae</taxon>
        <taxon>Chlorobium/Pelodictyon group</taxon>
        <taxon>Pelodictyon</taxon>
    </lineage>
</organism>
<evidence type="ECO:0000313" key="5">
    <source>
        <dbReference type="EMBL" id="KZK74513.1"/>
    </source>
</evidence>
<dbReference type="GO" id="GO:0016746">
    <property type="term" value="F:acyltransferase activity"/>
    <property type="evidence" value="ECO:0007669"/>
    <property type="project" value="UniProtKB-KW"/>
</dbReference>
<evidence type="ECO:0000256" key="1">
    <source>
        <dbReference type="ARBA" id="ARBA00005656"/>
    </source>
</evidence>
<dbReference type="InterPro" id="IPR002505">
    <property type="entry name" value="PTA_PTB"/>
</dbReference>
<dbReference type="InterPro" id="IPR050500">
    <property type="entry name" value="Phos_Acetyltrans/Butyryltrans"/>
</dbReference>
<dbReference type="EMBL" id="LVWG01000023">
    <property type="protein sequence ID" value="KZK74513.1"/>
    <property type="molecule type" value="Genomic_DNA"/>
</dbReference>
<evidence type="ECO:0000256" key="3">
    <source>
        <dbReference type="ARBA" id="ARBA00023315"/>
    </source>
</evidence>
<evidence type="ECO:0000256" key="2">
    <source>
        <dbReference type="ARBA" id="ARBA00022679"/>
    </source>
</evidence>
<dbReference type="Proteomes" id="UP000076481">
    <property type="component" value="Unassembled WGS sequence"/>
</dbReference>
<dbReference type="PANTHER" id="PTHR43356">
    <property type="entry name" value="PHOSPHATE ACETYLTRANSFERASE"/>
    <property type="match status" value="1"/>
</dbReference>
<dbReference type="Gene3D" id="3.40.718.10">
    <property type="entry name" value="Isopropylmalate Dehydrogenase"/>
    <property type="match status" value="1"/>
</dbReference>
<proteinExistence type="inferred from homology"/>
<evidence type="ECO:0000259" key="4">
    <source>
        <dbReference type="Pfam" id="PF01515"/>
    </source>
</evidence>
<dbReference type="NCBIfam" id="NF006045">
    <property type="entry name" value="PRK08190.1"/>
    <property type="match status" value="1"/>
</dbReference>
<feature type="domain" description="Phosphate acetyl/butaryl transferase" evidence="4">
    <location>
        <begin position="98"/>
        <end position="311"/>
    </location>
</feature>
<name>A0A165LWD3_PELLU</name>
<dbReference type="InterPro" id="IPR012147">
    <property type="entry name" value="P_Ac_Bu_trans"/>
</dbReference>
<protein>
    <submittedName>
        <fullName evidence="5">Phosphate acetyltransferase</fullName>
    </submittedName>
</protein>
<accession>A0A165LWD3</accession>
<comment type="caution">
    <text evidence="5">The sequence shown here is derived from an EMBL/GenBank/DDBJ whole genome shotgun (WGS) entry which is preliminary data.</text>
</comment>
<dbReference type="Pfam" id="PF01515">
    <property type="entry name" value="PTA_PTB"/>
    <property type="match status" value="1"/>
</dbReference>
<gene>
    <name evidence="5" type="ORF">A3K90_05160</name>
</gene>
<sequence length="325" mass="34364">MKEKKHPFPVDEPADIQVHHHTRFHSLLKACSGKPPLVTAVVHPVDETALGAASDAKEEGLITPVLVGPERRISEAAMKGGIDISGWKIVNTRHSHEAAEKAAALAAAGEASAIMKGSLHTDELLAPIVAHASPLLTGRRLSHSYVIDTAGYHKWLIVTDAVVNIDPGLREKADICRNAVDLWRSFNTSGEDPKIAVLAAIEFVNPRMAATLDAAALCKMADRGQIQGCIIDGPLAFDNAVSSEAAEQKGIRSAVSGDPDILLVPNIEAGNILAKQLTFINHADAGGVVLGAKVPVLLASRADSLRTRLISCALGVLFRDAGKSR</sequence>
<comment type="similarity">
    <text evidence="1">Belongs to the phosphate acetyltransferase and butyryltransferase family.</text>
</comment>
<evidence type="ECO:0000313" key="6">
    <source>
        <dbReference type="Proteomes" id="UP000076481"/>
    </source>
</evidence>
<dbReference type="RefSeq" id="WP_303681341.1">
    <property type="nucleotide sequence ID" value="NZ_LVWG01000023.1"/>
</dbReference>
<dbReference type="PIRSF" id="PIRSF000428">
    <property type="entry name" value="P_Ac_trans"/>
    <property type="match status" value="1"/>
</dbReference>
<dbReference type="NCBIfam" id="NF008852">
    <property type="entry name" value="PRK11890.1"/>
    <property type="match status" value="1"/>
</dbReference>
<dbReference type="PANTHER" id="PTHR43356:SF2">
    <property type="entry name" value="PHOSPHATE ACETYLTRANSFERASE"/>
    <property type="match status" value="1"/>
</dbReference>
<keyword evidence="3" id="KW-0012">Acyltransferase</keyword>
<keyword evidence="2 5" id="KW-0808">Transferase</keyword>